<sequence>GDVRYNLLKQVVVAAGEGALAAVSAEKYIESQE</sequence>
<dbReference type="InterPro" id="IPR036188">
    <property type="entry name" value="FAD/NAD-bd_sf"/>
</dbReference>
<gene>
    <name evidence="1" type="ORF">COY37_10575</name>
</gene>
<dbReference type="Gene3D" id="3.50.50.60">
    <property type="entry name" value="FAD/NAD(P)-binding domain"/>
    <property type="match status" value="1"/>
</dbReference>
<reference evidence="2" key="1">
    <citation type="submission" date="2017-09" db="EMBL/GenBank/DDBJ databases">
        <title>Depth-based differentiation of microbial function through sediment-hosted aquifers and enrichment of novel symbionts in the deep terrestrial subsurface.</title>
        <authorList>
            <person name="Probst A.J."/>
            <person name="Ladd B."/>
            <person name="Jarett J.K."/>
            <person name="Geller-Mcgrath D.E."/>
            <person name="Sieber C.M.K."/>
            <person name="Emerson J.B."/>
            <person name="Anantharaman K."/>
            <person name="Thomas B.C."/>
            <person name="Malmstrom R."/>
            <person name="Stieglmeier M."/>
            <person name="Klingl A."/>
            <person name="Woyke T."/>
            <person name="Ryan C.M."/>
            <person name="Banfield J.F."/>
        </authorList>
    </citation>
    <scope>NUCLEOTIDE SEQUENCE [LARGE SCALE GENOMIC DNA]</scope>
</reference>
<evidence type="ECO:0000313" key="2">
    <source>
        <dbReference type="Proteomes" id="UP000230956"/>
    </source>
</evidence>
<dbReference type="Proteomes" id="UP000230956">
    <property type="component" value="Unassembled WGS sequence"/>
</dbReference>
<protein>
    <submittedName>
        <fullName evidence="1">Thioredoxin-disulfide reductase</fullName>
    </submittedName>
</protein>
<accession>A0A2M7T5C2</accession>
<feature type="non-terminal residue" evidence="1">
    <location>
        <position position="1"/>
    </location>
</feature>
<name>A0A2M7T5C2_9ACTN</name>
<evidence type="ECO:0000313" key="1">
    <source>
        <dbReference type="EMBL" id="PIZ35307.1"/>
    </source>
</evidence>
<proteinExistence type="predicted"/>
<organism evidence="1 2">
    <name type="scientific">Candidatus Aquicultor secundus</name>
    <dbReference type="NCBI Taxonomy" id="1973895"/>
    <lineage>
        <taxon>Bacteria</taxon>
        <taxon>Bacillati</taxon>
        <taxon>Actinomycetota</taxon>
        <taxon>Candidatus Aquicultoria</taxon>
        <taxon>Candidatus Aquicultorales</taxon>
        <taxon>Candidatus Aquicultoraceae</taxon>
        <taxon>Candidatus Aquicultor</taxon>
    </lineage>
</organism>
<dbReference type="AlphaFoldDB" id="A0A2M7T5C2"/>
<comment type="caution">
    <text evidence="1">The sequence shown here is derived from an EMBL/GenBank/DDBJ whole genome shotgun (WGS) entry which is preliminary data.</text>
</comment>
<dbReference type="EMBL" id="PFNG01000246">
    <property type="protein sequence ID" value="PIZ35307.1"/>
    <property type="molecule type" value="Genomic_DNA"/>
</dbReference>